<sequence>MREMSMLRHVTATRSHKNNDTAKNLGQSMREMSMHRYVTATRSHKNNDTAKNLGQSTREDEYAQTCDSNGLLLWSHQWPFPAFSVKGRFVRNKDKLSIRINIIFWANFISPILRLSETMEISEIRVLMKYEFHRGATTRQAVANINSVFGIPMATKSTVARWFQKFRSEISTCLMNHVVDPRLR</sequence>
<dbReference type="AlphaFoldDB" id="A0A8X6PGX8"/>
<feature type="domain" description="Mos1 transposase HTH" evidence="2">
    <location>
        <begin position="124"/>
        <end position="169"/>
    </location>
</feature>
<dbReference type="InterPro" id="IPR041426">
    <property type="entry name" value="Mos1_HTH"/>
</dbReference>
<evidence type="ECO:0000259" key="2">
    <source>
        <dbReference type="Pfam" id="PF17906"/>
    </source>
</evidence>
<dbReference type="Gene3D" id="1.10.10.1450">
    <property type="match status" value="1"/>
</dbReference>
<keyword evidence="4" id="KW-1185">Reference proteome</keyword>
<dbReference type="OrthoDB" id="6416405at2759"/>
<gene>
    <name evidence="3" type="ORF">NPIL_423031</name>
</gene>
<organism evidence="3 4">
    <name type="scientific">Nephila pilipes</name>
    <name type="common">Giant wood spider</name>
    <name type="synonym">Nephila maculata</name>
    <dbReference type="NCBI Taxonomy" id="299642"/>
    <lineage>
        <taxon>Eukaryota</taxon>
        <taxon>Metazoa</taxon>
        <taxon>Ecdysozoa</taxon>
        <taxon>Arthropoda</taxon>
        <taxon>Chelicerata</taxon>
        <taxon>Arachnida</taxon>
        <taxon>Araneae</taxon>
        <taxon>Araneomorphae</taxon>
        <taxon>Entelegynae</taxon>
        <taxon>Araneoidea</taxon>
        <taxon>Nephilidae</taxon>
        <taxon>Nephila</taxon>
    </lineage>
</organism>
<protein>
    <recommendedName>
        <fullName evidence="2">Mos1 transposase HTH domain-containing protein</fullName>
    </recommendedName>
</protein>
<dbReference type="Pfam" id="PF17906">
    <property type="entry name" value="HTH_48"/>
    <property type="match status" value="1"/>
</dbReference>
<proteinExistence type="predicted"/>
<reference evidence="3" key="1">
    <citation type="submission" date="2020-08" db="EMBL/GenBank/DDBJ databases">
        <title>Multicomponent nature underlies the extraordinary mechanical properties of spider dragline silk.</title>
        <authorList>
            <person name="Kono N."/>
            <person name="Nakamura H."/>
            <person name="Mori M."/>
            <person name="Yoshida Y."/>
            <person name="Ohtoshi R."/>
            <person name="Malay A.D."/>
            <person name="Moran D.A.P."/>
            <person name="Tomita M."/>
            <person name="Numata K."/>
            <person name="Arakawa K."/>
        </authorList>
    </citation>
    <scope>NUCLEOTIDE SEQUENCE</scope>
</reference>
<evidence type="ECO:0000313" key="4">
    <source>
        <dbReference type="Proteomes" id="UP000887013"/>
    </source>
</evidence>
<name>A0A8X6PGX8_NEPPI</name>
<comment type="caution">
    <text evidence="3">The sequence shown here is derived from an EMBL/GenBank/DDBJ whole genome shotgun (WGS) entry which is preliminary data.</text>
</comment>
<accession>A0A8X6PGX8</accession>
<evidence type="ECO:0000256" key="1">
    <source>
        <dbReference type="SAM" id="MobiDB-lite"/>
    </source>
</evidence>
<feature type="region of interest" description="Disordered" evidence="1">
    <location>
        <begin position="1"/>
        <end position="23"/>
    </location>
</feature>
<evidence type="ECO:0000313" key="3">
    <source>
        <dbReference type="EMBL" id="GFT65874.1"/>
    </source>
</evidence>
<dbReference type="Proteomes" id="UP000887013">
    <property type="component" value="Unassembled WGS sequence"/>
</dbReference>
<dbReference type="EMBL" id="BMAW01019956">
    <property type="protein sequence ID" value="GFT65874.1"/>
    <property type="molecule type" value="Genomic_DNA"/>
</dbReference>